<dbReference type="Gene3D" id="3.40.50.300">
    <property type="entry name" value="P-loop containing nucleotide triphosphate hydrolases"/>
    <property type="match status" value="1"/>
</dbReference>
<dbReference type="SMART" id="SM00291">
    <property type="entry name" value="ZnF_ZZ"/>
    <property type="match status" value="1"/>
</dbReference>
<dbReference type="Pfam" id="PF12796">
    <property type="entry name" value="Ank_2"/>
    <property type="match status" value="8"/>
</dbReference>
<organism evidence="10 11">
    <name type="scientific">Xylaria multiplex</name>
    <dbReference type="NCBI Taxonomy" id="323545"/>
    <lineage>
        <taxon>Eukaryota</taxon>
        <taxon>Fungi</taxon>
        <taxon>Dikarya</taxon>
        <taxon>Ascomycota</taxon>
        <taxon>Pezizomycotina</taxon>
        <taxon>Sordariomycetes</taxon>
        <taxon>Xylariomycetidae</taxon>
        <taxon>Xylariales</taxon>
        <taxon>Xylariaceae</taxon>
        <taxon>Xylaria</taxon>
    </lineage>
</organism>
<dbReference type="InterPro" id="IPR036770">
    <property type="entry name" value="Ankyrin_rpt-contain_sf"/>
</dbReference>
<keyword evidence="2" id="KW-0677">Repeat</keyword>
<evidence type="ECO:0000259" key="9">
    <source>
        <dbReference type="PROSITE" id="PS50135"/>
    </source>
</evidence>
<dbReference type="SUPFAM" id="SSF48403">
    <property type="entry name" value="Ankyrin repeat"/>
    <property type="match status" value="4"/>
</dbReference>
<dbReference type="SUPFAM" id="SSF57850">
    <property type="entry name" value="RING/U-box"/>
    <property type="match status" value="1"/>
</dbReference>
<evidence type="ECO:0000313" key="11">
    <source>
        <dbReference type="Proteomes" id="UP000481858"/>
    </source>
</evidence>
<protein>
    <recommendedName>
        <fullName evidence="9">ZZ-type domain-containing protein</fullName>
    </recommendedName>
</protein>
<keyword evidence="11" id="KW-1185">Reference proteome</keyword>
<evidence type="ECO:0000256" key="7">
    <source>
        <dbReference type="PROSITE-ProRule" id="PRU00228"/>
    </source>
</evidence>
<evidence type="ECO:0000256" key="1">
    <source>
        <dbReference type="ARBA" id="ARBA00022723"/>
    </source>
</evidence>
<dbReference type="PROSITE" id="PS50088">
    <property type="entry name" value="ANK_REPEAT"/>
    <property type="match status" value="8"/>
</dbReference>
<dbReference type="SMART" id="SM00248">
    <property type="entry name" value="ANK"/>
    <property type="match status" value="23"/>
</dbReference>
<keyword evidence="4" id="KW-0862">Zinc</keyword>
<evidence type="ECO:0000256" key="2">
    <source>
        <dbReference type="ARBA" id="ARBA00022737"/>
    </source>
</evidence>
<dbReference type="PANTHER" id="PTHR24198:SF165">
    <property type="entry name" value="ANKYRIN REPEAT-CONTAINING PROTEIN-RELATED"/>
    <property type="match status" value="1"/>
</dbReference>
<feature type="repeat" description="ANK" evidence="6">
    <location>
        <begin position="1617"/>
        <end position="1649"/>
    </location>
</feature>
<dbReference type="InParanoid" id="A0A7C8IKJ6"/>
<reference evidence="10 11" key="1">
    <citation type="submission" date="2019-12" db="EMBL/GenBank/DDBJ databases">
        <title>Draft genome sequence of the ascomycete Xylaria multiplex DSM 110363.</title>
        <authorList>
            <person name="Buettner E."/>
            <person name="Kellner H."/>
        </authorList>
    </citation>
    <scope>NUCLEOTIDE SEQUENCE [LARGE SCALE GENOMIC DNA]</scope>
    <source>
        <strain evidence="10 11">DSM 110363</strain>
    </source>
</reference>
<dbReference type="InterPro" id="IPR056884">
    <property type="entry name" value="NPHP3-like_N"/>
</dbReference>
<dbReference type="GO" id="GO:0008270">
    <property type="term" value="F:zinc ion binding"/>
    <property type="evidence" value="ECO:0007669"/>
    <property type="project" value="UniProtKB-KW"/>
</dbReference>
<dbReference type="InterPro" id="IPR027417">
    <property type="entry name" value="P-loop_NTPase"/>
</dbReference>
<evidence type="ECO:0000256" key="3">
    <source>
        <dbReference type="ARBA" id="ARBA00022771"/>
    </source>
</evidence>
<evidence type="ECO:0000256" key="5">
    <source>
        <dbReference type="ARBA" id="ARBA00023043"/>
    </source>
</evidence>
<accession>A0A7C8IKJ6</accession>
<evidence type="ECO:0000313" key="10">
    <source>
        <dbReference type="EMBL" id="KAF2962645.1"/>
    </source>
</evidence>
<feature type="repeat" description="ANK" evidence="6">
    <location>
        <begin position="1094"/>
        <end position="1126"/>
    </location>
</feature>
<feature type="compositionally biased region" description="Acidic residues" evidence="8">
    <location>
        <begin position="1803"/>
        <end position="1817"/>
    </location>
</feature>
<feature type="repeat" description="ANK" evidence="6">
    <location>
        <begin position="1521"/>
        <end position="1550"/>
    </location>
</feature>
<dbReference type="InterPro" id="IPR002110">
    <property type="entry name" value="Ankyrin_rpt"/>
</dbReference>
<feature type="domain" description="ZZ-type" evidence="9">
    <location>
        <begin position="1745"/>
        <end position="1799"/>
    </location>
</feature>
<feature type="repeat" description="ANK" evidence="6">
    <location>
        <begin position="1551"/>
        <end position="1583"/>
    </location>
</feature>
<dbReference type="PRINTS" id="PR01415">
    <property type="entry name" value="ANKYRIN"/>
</dbReference>
<dbReference type="InterPro" id="IPR000433">
    <property type="entry name" value="Znf_ZZ"/>
</dbReference>
<dbReference type="Proteomes" id="UP000481858">
    <property type="component" value="Unassembled WGS sequence"/>
</dbReference>
<evidence type="ECO:0000256" key="4">
    <source>
        <dbReference type="ARBA" id="ARBA00022833"/>
    </source>
</evidence>
<dbReference type="Pfam" id="PF00569">
    <property type="entry name" value="ZZ"/>
    <property type="match status" value="1"/>
</dbReference>
<feature type="region of interest" description="Disordered" evidence="8">
    <location>
        <begin position="1796"/>
        <end position="1817"/>
    </location>
</feature>
<feature type="repeat" description="ANK" evidence="6">
    <location>
        <begin position="951"/>
        <end position="973"/>
    </location>
</feature>
<proteinExistence type="predicted"/>
<feature type="repeat" description="ANK" evidence="6">
    <location>
        <begin position="988"/>
        <end position="1020"/>
    </location>
</feature>
<dbReference type="PROSITE" id="PS50297">
    <property type="entry name" value="ANK_REP_REGION"/>
    <property type="match status" value="6"/>
</dbReference>
<feature type="repeat" description="ANK" evidence="6">
    <location>
        <begin position="1449"/>
        <end position="1481"/>
    </location>
</feature>
<evidence type="ECO:0000256" key="8">
    <source>
        <dbReference type="SAM" id="MobiDB-lite"/>
    </source>
</evidence>
<dbReference type="InterPro" id="IPR043145">
    <property type="entry name" value="Znf_ZZ_sf"/>
</dbReference>
<dbReference type="PROSITE" id="PS50135">
    <property type="entry name" value="ZF_ZZ_2"/>
    <property type="match status" value="1"/>
</dbReference>
<dbReference type="CDD" id="cd02249">
    <property type="entry name" value="ZZ"/>
    <property type="match status" value="1"/>
</dbReference>
<keyword evidence="1" id="KW-0479">Metal-binding</keyword>
<comment type="caution">
    <text evidence="10">The sequence shown here is derived from an EMBL/GenBank/DDBJ whole genome shotgun (WGS) entry which is preliminary data.</text>
</comment>
<sequence length="1817" mass="200195">MATDSERKDYAGSLEIINQGRPDLPRIETGEEDMWFGNLLKERINARIMLFNIKNGVVLFSPDALARLAELLLKELDRIRADDGKDCERVPIAFIAHDIGGLIVKKALIMAESKMAYYTISQNCNQVVFFGTPHRAIDRIAWEDLLLKILFSSHLPPDMTAHMSTLVRRYSAFLEEFSARSIPCCARRRIFNVYQNCEEVADANIIVNHYSATTGLMHETNLPGGPSHEDLARLSGNGQELAPIVDGLRAGKCMQPEYQTCLSRLFEVSPMLTIPDDQEELYMSEPSIEVQSAYNDWLGSAKSCIITTSGDTSVGKSLHARTLFRRLNKSLKVTAYFAFTTANVLCNSIQDFLASTILQVLSRNPERFLRVKDYSKAIETSKAWTATSLLVLFHSLLDTRKGGGPLHLIIDDVQECDSVRELIDMLTGIVSNDDSLTKLKVALFYNWPSNDNNVIRDALQLYSEYQIDGPILTPHTLQPLPGALANRVISYNPHIPDIQMRIFTALGKCKCATEMQLMVESLNPNNKEASLHTANFIESLINNPPTPISDVVSSIFVNLSELGRTTLGWIVHCKRPLGLNELATAVALTDRTAKFSFKFDAKDIPLDYVAVVRSMFGPLVRLEGMGIIFSDKLVREKFLQLIYEDQKVQSAAERRVKIPRDPEITMILLEYLSWQDFIAPLNKALRTEQDDFILPSGKLFDLAPYAVRFLPFHYRACEKLGELLELPENRQSVPTWAVLNAKLNIVYSPPLPCEVNLFLFAAQLGLTRIVKAEWKSAKASERKVAISLASWGGYNDTITQLLTGECAADANIEDMVEALKYASARGHDTTADLISNHISTKQPHTLDSLLGQLLCQAAKLGYEKQVSAWLSRGANVDAAPDQITALQHAAINGHARVVYQLLKKKELDVDSKAGTEKENPILLAAEKGHELVVEYLLSAQVNVTCSYKNDTGRTPLWLAVEYGHEGVVRRLLDVTKPGHYTLNQQNSLGISPLMIACMNFHTDIAKLLLKAGADATLSDEKRRTALYYALCLDDTGLATEILEKADSIDKFQDINEVFLRATELGLDEIVIRCLESATEEQSARLTEYGKAINEGRTALHYATANGHIPIVKLLLSYGAAVDPQDKDGITPLILAAEAGATETLKLLLDRGANACLQLPDEHTILSRVAEMSNDSTQHVDIVDVLLGRTNVDPNAIGKDDLTALQWAVHTGKVEITRALLGHQTVDRGATGRWHWNPLHTLASSKGSLKRNSTRKIAQLLIMAGTNPLEGDVDSWLPIHIASVRGNIPLLSLLWEQNPESLEVTTDDGRTVLHFSIRSTETIKWLLEHEADKNAADDTGHTPLVRAAIVGNTAAINLLLKYECDVGPVGVNQRTALHFAASEGKIDAGRELLNKHIEILSIKDAAGCSALHEAICSGSDKFASMLLNEFYPKIEGASRRNDLDAVIPRHKETPLISAVKCNQEEVVRQLLALGAEAESRDIAGNTALLSAVEKANLSMLEVLLDKNVANHADANAGGAYPTALHSAAMRCNLNICKKLIDLGAEVNAQGGEYNTALGAAAAKGDITIANFLLEQNADPNLPAGKFANSLSAALYSETLDLAKRLLDLNVDITATDAQGRSAIHIAARRGLSEVIDRLIEPGAKHLPVDNQGRTIIHHAAMCGNRVAFLSVILSQLKLMSEVVSEIINSKDIDDWTPLHWACRHGGNLDIGGWFPENIAATHNAKKILNRLRTDSSAGSGWKAGYIHEKYCDGCFLDPLIGVAWHCEDCSDFNFCFKCYWSAKRTHDPSHKFRAIPEGVNPWDDSPEPCEDSPEQAAN</sequence>
<dbReference type="Pfam" id="PF24883">
    <property type="entry name" value="NPHP3_N"/>
    <property type="match status" value="1"/>
</dbReference>
<feature type="repeat" description="ANK" evidence="6">
    <location>
        <begin position="1127"/>
        <end position="1153"/>
    </location>
</feature>
<dbReference type="PANTHER" id="PTHR24198">
    <property type="entry name" value="ANKYRIN REPEAT AND PROTEIN KINASE DOMAIN-CONTAINING PROTEIN"/>
    <property type="match status" value="1"/>
</dbReference>
<dbReference type="Gene3D" id="3.30.60.90">
    <property type="match status" value="1"/>
</dbReference>
<dbReference type="OrthoDB" id="341259at2759"/>
<keyword evidence="3 7" id="KW-0863">Zinc-finger</keyword>
<name>A0A7C8IKJ6_9PEZI</name>
<evidence type="ECO:0000256" key="6">
    <source>
        <dbReference type="PROSITE-ProRule" id="PRU00023"/>
    </source>
</evidence>
<dbReference type="EMBL" id="WUBL01000317">
    <property type="protein sequence ID" value="KAF2962645.1"/>
    <property type="molecule type" value="Genomic_DNA"/>
</dbReference>
<dbReference type="Gene3D" id="1.25.40.20">
    <property type="entry name" value="Ankyrin repeat-containing domain"/>
    <property type="match status" value="6"/>
</dbReference>
<keyword evidence="5 6" id="KW-0040">ANK repeat</keyword>
<gene>
    <name evidence="10" type="ORF">GQX73_g10928</name>
</gene>